<name>A0A382PIS8_9ZZZZ</name>
<dbReference type="Gene3D" id="1.25.40.10">
    <property type="entry name" value="Tetratricopeptide repeat domain"/>
    <property type="match status" value="1"/>
</dbReference>
<reference evidence="4" key="1">
    <citation type="submission" date="2018-05" db="EMBL/GenBank/DDBJ databases">
        <authorList>
            <person name="Lanie J.A."/>
            <person name="Ng W.-L."/>
            <person name="Kazmierczak K.M."/>
            <person name="Andrzejewski T.M."/>
            <person name="Davidsen T.M."/>
            <person name="Wayne K.J."/>
            <person name="Tettelin H."/>
            <person name="Glass J.I."/>
            <person name="Rusch D."/>
            <person name="Podicherti R."/>
            <person name="Tsui H.-C.T."/>
            <person name="Winkler M.E."/>
        </authorList>
    </citation>
    <scope>NUCLEOTIDE SEQUENCE</scope>
</reference>
<evidence type="ECO:0000256" key="2">
    <source>
        <dbReference type="ARBA" id="ARBA00022803"/>
    </source>
</evidence>
<dbReference type="InterPro" id="IPR051012">
    <property type="entry name" value="CellSynth/LPSAsmb/PSIAsmb"/>
</dbReference>
<keyword evidence="1" id="KW-0677">Repeat</keyword>
<protein>
    <submittedName>
        <fullName evidence="4">Uncharacterized protein</fullName>
    </submittedName>
</protein>
<dbReference type="PROSITE" id="PS51257">
    <property type="entry name" value="PROKAR_LIPOPROTEIN"/>
    <property type="match status" value="1"/>
</dbReference>
<evidence type="ECO:0000256" key="3">
    <source>
        <dbReference type="SAM" id="MobiDB-lite"/>
    </source>
</evidence>
<evidence type="ECO:0000256" key="1">
    <source>
        <dbReference type="ARBA" id="ARBA00022737"/>
    </source>
</evidence>
<dbReference type="SUPFAM" id="SSF48452">
    <property type="entry name" value="TPR-like"/>
    <property type="match status" value="1"/>
</dbReference>
<dbReference type="Pfam" id="PF13432">
    <property type="entry name" value="TPR_16"/>
    <property type="match status" value="1"/>
</dbReference>
<keyword evidence="2" id="KW-0802">TPR repeat</keyword>
<dbReference type="InterPro" id="IPR011990">
    <property type="entry name" value="TPR-like_helical_dom_sf"/>
</dbReference>
<accession>A0A382PIS8</accession>
<dbReference type="PANTHER" id="PTHR45586:SF1">
    <property type="entry name" value="LIPOPOLYSACCHARIDE ASSEMBLY PROTEIN B"/>
    <property type="match status" value="1"/>
</dbReference>
<dbReference type="EMBL" id="UINC01107715">
    <property type="protein sequence ID" value="SVC73294.1"/>
    <property type="molecule type" value="Genomic_DNA"/>
</dbReference>
<gene>
    <name evidence="4" type="ORF">METZ01_LOCUS326148</name>
</gene>
<feature type="region of interest" description="Disordered" evidence="3">
    <location>
        <begin position="23"/>
        <end position="42"/>
    </location>
</feature>
<evidence type="ECO:0000313" key="4">
    <source>
        <dbReference type="EMBL" id="SVC73294.1"/>
    </source>
</evidence>
<proteinExistence type="predicted"/>
<dbReference type="AlphaFoldDB" id="A0A382PIS8"/>
<sequence length="280" mass="30784">MRFGKICLRLVALGSTLLALSGCSDEPPPSTAPPSPPANQALPDLSDAIAKRVEGKPEEAIELLRKHNEKFPNSPNILVQLGRSLFDSGQFALSAFRLDQALSAGARKELLKESALAYQKAGDAKAAQERYSEYLKENPDDNATWLSQARLLAQTGKNTEALNAFVKATELTTHEDCLLMAELFFEKNLLQQAEHWYKESARKEEGITPRPLLGLLRVRMASKDEENAEALILAIEKSNPRTIEGSGLSEGAAALLRKRRTTELINRGFTPDKMTISELA</sequence>
<organism evidence="4">
    <name type="scientific">marine metagenome</name>
    <dbReference type="NCBI Taxonomy" id="408172"/>
    <lineage>
        <taxon>unclassified sequences</taxon>
        <taxon>metagenomes</taxon>
        <taxon>ecological metagenomes</taxon>
    </lineage>
</organism>
<dbReference type="PANTHER" id="PTHR45586">
    <property type="entry name" value="TPR REPEAT-CONTAINING PROTEIN PA4667"/>
    <property type="match status" value="1"/>
</dbReference>
<feature type="compositionally biased region" description="Pro residues" evidence="3">
    <location>
        <begin position="26"/>
        <end position="37"/>
    </location>
</feature>
<feature type="non-terminal residue" evidence="4">
    <location>
        <position position="280"/>
    </location>
</feature>